<reference evidence="2 3" key="1">
    <citation type="submission" date="2020-11" db="EMBL/GenBank/DDBJ databases">
        <title>Taxonomic evaluation of the Bacillus sporothermodurans group of bacteria based on whole genome sequences.</title>
        <authorList>
            <person name="Fiedler G."/>
            <person name="Herbstmann A.-D."/>
            <person name="Doll E."/>
            <person name="Wenning M."/>
            <person name="Brinks E."/>
            <person name="Kabisch J."/>
            <person name="Breitenwieser F."/>
            <person name="Lappann M."/>
            <person name="Boehnlein C."/>
            <person name="Franz C."/>
        </authorList>
    </citation>
    <scope>NUCLEOTIDE SEQUENCE [LARGE SCALE GENOMIC DNA]</scope>
    <source>
        <strain evidence="2 3">JCM 19841</strain>
    </source>
</reference>
<accession>A0ABX7E7C4</accession>
<dbReference type="RefSeq" id="WP_202780505.1">
    <property type="nucleotide sequence ID" value="NZ_CP065425.1"/>
</dbReference>
<dbReference type="EMBL" id="CP065425">
    <property type="protein sequence ID" value="QQZ11235.1"/>
    <property type="molecule type" value="Genomic_DNA"/>
</dbReference>
<organism evidence="2 3">
    <name type="scientific">Heyndrickxia vini</name>
    <dbReference type="NCBI Taxonomy" id="1476025"/>
    <lineage>
        <taxon>Bacteria</taxon>
        <taxon>Bacillati</taxon>
        <taxon>Bacillota</taxon>
        <taxon>Bacilli</taxon>
        <taxon>Bacillales</taxon>
        <taxon>Bacillaceae</taxon>
        <taxon>Heyndrickxia</taxon>
    </lineage>
</organism>
<keyword evidence="1" id="KW-0472">Membrane</keyword>
<name>A0ABX7E7C4_9BACI</name>
<evidence type="ECO:0000313" key="3">
    <source>
        <dbReference type="Proteomes" id="UP000595691"/>
    </source>
</evidence>
<dbReference type="Gene3D" id="2.60.40.3830">
    <property type="match status" value="1"/>
</dbReference>
<proteinExistence type="predicted"/>
<feature type="transmembrane region" description="Helical" evidence="1">
    <location>
        <begin position="45"/>
        <end position="67"/>
    </location>
</feature>
<evidence type="ECO:0000313" key="2">
    <source>
        <dbReference type="EMBL" id="QQZ11235.1"/>
    </source>
</evidence>
<evidence type="ECO:0000256" key="1">
    <source>
        <dbReference type="SAM" id="Phobius"/>
    </source>
</evidence>
<dbReference type="Proteomes" id="UP000595691">
    <property type="component" value="Chromosome"/>
</dbReference>
<gene>
    <name evidence="2" type="ORF">I5776_10250</name>
</gene>
<keyword evidence="3" id="KW-1185">Reference proteome</keyword>
<sequence length="302" mass="35127">MEEIKDIKESLKNLPKYSLNTEQKQKILLSLQTKQLPMKRRQYKLPIISFATCLSILFLLIFTQLLISNQPHPQKTLTQLNGQKGKMFTLPDTKQEVLGIENKVGILNVFNHFVAKDERRVAKLMLYFWGNPNALVSKKYRVEAVNQFGQKLLLSEGDLSSGLNNEDAHTLTQFSPFPVEGKWQLSFYVDDKLYDEFTLDVLPPFPKTKHYILNDSPKELIIGKQERISIESSWKNKKEITVKLFDDKGKVVDQQIFEREEMNYRDASSNDLIYFFNGKLTFPKKSTWTLEIDGEKTKFFGN</sequence>
<keyword evidence="1" id="KW-0812">Transmembrane</keyword>
<protein>
    <submittedName>
        <fullName evidence="2">Uncharacterized protein</fullName>
    </submittedName>
</protein>
<keyword evidence="1" id="KW-1133">Transmembrane helix</keyword>